<keyword evidence="11 15" id="KW-0234">DNA repair</keyword>
<proteinExistence type="inferred from homology"/>
<keyword evidence="3 15" id="KW-0547">Nucleotide-binding</keyword>
<evidence type="ECO:0000256" key="2">
    <source>
        <dbReference type="ARBA" id="ARBA00022723"/>
    </source>
</evidence>
<dbReference type="SUPFAM" id="SSF52540">
    <property type="entry name" value="P-loop containing nucleoside triphosphate hydrolases"/>
    <property type="match status" value="1"/>
</dbReference>
<dbReference type="GO" id="GO:0043138">
    <property type="term" value="F:3'-5' DNA helicase activity"/>
    <property type="evidence" value="ECO:0007669"/>
    <property type="project" value="UniProtKB-UniRule"/>
</dbReference>
<comment type="miscellaneous">
    <text evidence="15">In the RecBCD complex, RecB has a slow 3'-5' helicase, an exonuclease activity and loads RecA onto ssDNA, RecD has a fast 5'-3' helicase activity, while RecC stimulates the ATPase and processivity of the RecB helicase and contributes to recognition of the Chi site.</text>
</comment>
<keyword evidence="8 15" id="KW-0067">ATP-binding</keyword>
<comment type="catalytic activity">
    <reaction evidence="15">
        <text>Exonucleolytic cleavage (in the presence of ATP) in either 5'- to 3'- or 3'- to 5'-direction to yield 5'-phosphooligonucleotides.</text>
        <dbReference type="EC" id="3.1.11.5"/>
    </reaction>
</comment>
<comment type="caution">
    <text evidence="19">The sequence shown here is derived from an EMBL/GenBank/DDBJ whole genome shotgun (WGS) entry which is preliminary data.</text>
</comment>
<dbReference type="NCBIfam" id="TIGR00609">
    <property type="entry name" value="recB"/>
    <property type="match status" value="1"/>
</dbReference>
<dbReference type="GO" id="GO:0003677">
    <property type="term" value="F:DNA binding"/>
    <property type="evidence" value="ECO:0007669"/>
    <property type="project" value="UniProtKB-UniRule"/>
</dbReference>
<evidence type="ECO:0000313" key="20">
    <source>
        <dbReference type="Proteomes" id="UP000287996"/>
    </source>
</evidence>
<comment type="similarity">
    <text evidence="15">Belongs to the helicase family. UvrD subfamily.</text>
</comment>
<feature type="active site" description="For nuclease activity" evidence="15">
    <location>
        <position position="1120"/>
    </location>
</feature>
<organism evidence="19 20">
    <name type="scientific">Idiomarina tyrosinivorans</name>
    <dbReference type="NCBI Taxonomy" id="1445662"/>
    <lineage>
        <taxon>Bacteria</taxon>
        <taxon>Pseudomonadati</taxon>
        <taxon>Pseudomonadota</taxon>
        <taxon>Gammaproteobacteria</taxon>
        <taxon>Alteromonadales</taxon>
        <taxon>Idiomarinaceae</taxon>
        <taxon>Idiomarina</taxon>
    </lineage>
</organism>
<keyword evidence="1 15" id="KW-0540">Nuclease</keyword>
<dbReference type="PROSITE" id="PS51217">
    <property type="entry name" value="UVRD_HELICASE_CTER"/>
    <property type="match status" value="1"/>
</dbReference>
<sequence length="1224" mass="138451">MSQALTDPSRFPLHGSRLIEASAGTGKTYTIAALYVRLVLAHGDAETRFLAPLLTKQILVMTFTKAATEELSDRIRQRLADAARHFRDPQIHADDPFLNQLRQQSLEQHQSLAVLARRLELAAQSMDEAAIKTIHGWCQSMLNEHAFASGSLFSQHVETDDETLRQQAAEDYFRRFIYSADATLAGLLLDTFASPANMLSLTYGDLSSSTDEDDDAPKQLVSAQQQARQQAAEIKAQLAPIFREVITLAEQTSGTAQKVKQLQKFADWCASEELMPNVTPANWNTISLESFTDWATKKLGGMQPQWQPLTTLQQQLQQIQQQQQQALLAVKRHAAQWVLQRFSQLQQQRAQMSHNDMLTRLRDALRGSQGERLARTIRRQFPVALVDEFQDTDPIQYEILDRIYRVADPHPNTGIFLIGDPKQAIYSFRDADIFTYLKAREATQGRHYNLLVNYRSSEDMVAAVNHLFGTAEDYPKGAFLFKRADDNRLPFQAVSAKGRDTHLRHTLAGTNQASAALNWAVVDEPFTNKTEMFEQLASHHANIIAKLLNDPQAGFYDANQERKRNVNSEDIAILVNNFTEADAIQLALRQRGVRSVYLSDRNSVFAQRIAKEVLLLLSACEDPRNPGKISSAVACRLLDLSTSKLAQIHSQESVWEDYVEAFIGYQERWNKQGLLAMFQQLLHDFSIPTMLLRQSESGERQLADLLHIAELLQQHSQVVESPIEVVNYLAEHINAHQGIDGSARTQADEQQMRLESDQALVKIITIHKSKGLQYPIVFLPFACYGKTERFRLNFPASYHDDNDQLQWVWSKDDENTARVLAEQNAEELRKIYVAVTRAQHATFVNLASTKQQGDNPLFYLLHGDDKAQLPLTQLATERWQQLPHTEVLPLINEPAVSAKIAVETSRASLSARHMPHSQHLRPWWIASYSALAQHSAAELAAEPQSAEEMNLLEADETLTAETPQRSAPVVAHQLHDFPRGAEPGTLLHNLLEEAANQGFANVAAHSATCQQLVAEQCQRGDWQPYADPLSEWLQQYLQQPLPLAANAAEISLAELVHYQAEPEFWFPAHQLQTAELDHWVRHYIQPGVARPQLRDIHVNGMLKGFIDLVFEHNGRYFVVDYKSNWLGENDASYHSQALTEAMLHSRYDLQYVIYTLALHKLLQSRLGAEYDYDTHIGGIAYLFLRGQHSDSAGCYRDRPPRELIERLAELFAEDRRTTGGEHAG</sequence>
<dbReference type="GO" id="GO:0008854">
    <property type="term" value="F:exodeoxyribonuclease V activity"/>
    <property type="evidence" value="ECO:0007669"/>
    <property type="project" value="UniProtKB-EC"/>
</dbReference>
<evidence type="ECO:0000313" key="19">
    <source>
        <dbReference type="EMBL" id="RUO81094.1"/>
    </source>
</evidence>
<feature type="region of interest" description="DNA-binding and helicase activity, interacts with RecC" evidence="15">
    <location>
        <begin position="1"/>
        <end position="867"/>
    </location>
</feature>
<dbReference type="InterPro" id="IPR011335">
    <property type="entry name" value="Restrct_endonuc-II-like"/>
</dbReference>
<evidence type="ECO:0000256" key="10">
    <source>
        <dbReference type="ARBA" id="ARBA00023125"/>
    </source>
</evidence>
<evidence type="ECO:0000256" key="9">
    <source>
        <dbReference type="ARBA" id="ARBA00022842"/>
    </source>
</evidence>
<dbReference type="EC" id="3.1.11.5" evidence="15"/>
<feature type="binding site" evidence="15">
    <location>
        <position position="988"/>
    </location>
    <ligand>
        <name>Mg(2+)</name>
        <dbReference type="ChEBI" id="CHEBI:18420"/>
    </ligand>
</feature>
<dbReference type="EC" id="5.6.2.4" evidence="15"/>
<evidence type="ECO:0000256" key="6">
    <source>
        <dbReference type="ARBA" id="ARBA00022806"/>
    </source>
</evidence>
<evidence type="ECO:0000256" key="16">
    <source>
        <dbReference type="PROSITE-ProRule" id="PRU00560"/>
    </source>
</evidence>
<comment type="cofactor">
    <cofactor evidence="15">
        <name>Mg(2+)</name>
        <dbReference type="ChEBI" id="CHEBI:18420"/>
    </cofactor>
    <text evidence="15">Binds 1 Mg(2+) ion per subunit.</text>
</comment>
<feature type="domain" description="UvrD-like helicase C-terminal" evidence="18">
    <location>
        <begin position="490"/>
        <end position="771"/>
    </location>
</feature>
<evidence type="ECO:0000256" key="7">
    <source>
        <dbReference type="ARBA" id="ARBA00022839"/>
    </source>
</evidence>
<keyword evidence="7 15" id="KW-0269">Exonuclease</keyword>
<accession>A0A432ZT34</accession>
<dbReference type="InterPro" id="IPR014017">
    <property type="entry name" value="DNA_helicase_UvrD-like_C"/>
</dbReference>
<dbReference type="GO" id="GO:0009338">
    <property type="term" value="C:exodeoxyribonuclease V complex"/>
    <property type="evidence" value="ECO:0007669"/>
    <property type="project" value="TreeGrafter"/>
</dbReference>
<keyword evidence="9 15" id="KW-0460">Magnesium</keyword>
<evidence type="ECO:0000256" key="4">
    <source>
        <dbReference type="ARBA" id="ARBA00022763"/>
    </source>
</evidence>
<evidence type="ECO:0000256" key="1">
    <source>
        <dbReference type="ARBA" id="ARBA00022722"/>
    </source>
</evidence>
<gene>
    <name evidence="15 19" type="primary">recB</name>
    <name evidence="19" type="ORF">CWI84_03000</name>
</gene>
<dbReference type="Pfam" id="PF00580">
    <property type="entry name" value="UvrD-helicase"/>
    <property type="match status" value="1"/>
</dbReference>
<dbReference type="InterPro" id="IPR000212">
    <property type="entry name" value="DNA_helicase_UvrD/REP"/>
</dbReference>
<evidence type="ECO:0000259" key="17">
    <source>
        <dbReference type="PROSITE" id="PS51198"/>
    </source>
</evidence>
<comment type="catalytic activity">
    <reaction evidence="13 15">
        <text>Couples ATP hydrolysis with the unwinding of duplex DNA by translocating in the 3'-5' direction.</text>
        <dbReference type="EC" id="5.6.2.4"/>
    </reaction>
</comment>
<dbReference type="GO" id="GO:0000287">
    <property type="term" value="F:magnesium ion binding"/>
    <property type="evidence" value="ECO:0007669"/>
    <property type="project" value="UniProtKB-UniRule"/>
</dbReference>
<dbReference type="Gene3D" id="1.10.486.10">
    <property type="entry name" value="PCRA, domain 4"/>
    <property type="match status" value="1"/>
</dbReference>
<evidence type="ECO:0000256" key="3">
    <source>
        <dbReference type="ARBA" id="ARBA00022741"/>
    </source>
</evidence>
<dbReference type="GO" id="GO:0000724">
    <property type="term" value="P:double-strand break repair via homologous recombination"/>
    <property type="evidence" value="ECO:0007669"/>
    <property type="project" value="UniProtKB-UniRule"/>
</dbReference>
<feature type="domain" description="UvrD-like helicase ATP-binding" evidence="17">
    <location>
        <begin position="1"/>
        <end position="457"/>
    </location>
</feature>
<dbReference type="GO" id="GO:0005524">
    <property type="term" value="F:ATP binding"/>
    <property type="evidence" value="ECO:0007669"/>
    <property type="project" value="UniProtKB-UniRule"/>
</dbReference>
<dbReference type="PANTHER" id="PTHR11070">
    <property type="entry name" value="UVRD / RECB / PCRA DNA HELICASE FAMILY MEMBER"/>
    <property type="match status" value="1"/>
</dbReference>
<dbReference type="RefSeq" id="WP_126841089.1">
    <property type="nucleotide sequence ID" value="NZ_PIQH01000002.1"/>
</dbReference>
<feature type="binding site" evidence="15">
    <location>
        <position position="1120"/>
    </location>
    <ligand>
        <name>Mg(2+)</name>
        <dbReference type="ChEBI" id="CHEBI:18420"/>
    </ligand>
</feature>
<comment type="function">
    <text evidence="15">A helicase/nuclease that prepares dsDNA breaks (DSB) for recombinational DNA repair. Binds to DSBs and unwinds DNA via a highly rapid and processive ATP-dependent bidirectional helicase activity. Unwinds dsDNA until it encounters a Chi (crossover hotspot instigator) sequence from the 3' direction. Cuts ssDNA a few nucleotides 3' to the Chi site. The properties and activities of the enzyme are changed at Chi. The Chi-altered holoenzyme produces a long 3'-ssDNA overhang and facilitates RecA-binding to the ssDNA for homologous DNA recombination and repair. Holoenzyme degrades any linearized DNA that is unable to undergo homologous recombination. In the holoenzyme this subunit contributes ATPase, 3'-5' helicase, exonuclease activity and loads RecA onto ssDNA.</text>
</comment>
<dbReference type="EMBL" id="PIQH01000002">
    <property type="protein sequence ID" value="RUO81094.1"/>
    <property type="molecule type" value="Genomic_DNA"/>
</dbReference>
<comment type="domain">
    <text evidence="15">The N-terminal DNA-binding domain is a ssDNA-dependent ATPase and has ATP-dependent 3'-5' helicase function. This domain interacts with RecC.</text>
</comment>
<dbReference type="GO" id="GO:0005829">
    <property type="term" value="C:cytosol"/>
    <property type="evidence" value="ECO:0007669"/>
    <property type="project" value="TreeGrafter"/>
</dbReference>
<dbReference type="PROSITE" id="PS51198">
    <property type="entry name" value="UVRD_HELICASE_ATP_BIND"/>
    <property type="match status" value="1"/>
</dbReference>
<feature type="region of interest" description="Nuclease activity, interacts with RecD and RecA" evidence="15">
    <location>
        <begin position="922"/>
        <end position="1224"/>
    </location>
</feature>
<dbReference type="InterPro" id="IPR038726">
    <property type="entry name" value="PDDEXK_AddAB-type"/>
</dbReference>
<dbReference type="PANTHER" id="PTHR11070:SF23">
    <property type="entry name" value="RECBCD ENZYME SUBUNIT RECB"/>
    <property type="match status" value="1"/>
</dbReference>
<keyword evidence="2 15" id="KW-0479">Metal-binding</keyword>
<evidence type="ECO:0000256" key="5">
    <source>
        <dbReference type="ARBA" id="ARBA00022801"/>
    </source>
</evidence>
<dbReference type="InterPro" id="IPR004586">
    <property type="entry name" value="RecB"/>
</dbReference>
<dbReference type="Pfam" id="PF12705">
    <property type="entry name" value="PDDEXK_1"/>
    <property type="match status" value="1"/>
</dbReference>
<feature type="binding site" evidence="15">
    <location>
        <position position="1107"/>
    </location>
    <ligand>
        <name>Mg(2+)</name>
        <dbReference type="ChEBI" id="CHEBI:18420"/>
    </ligand>
</feature>
<keyword evidence="6 15" id="KW-0347">Helicase</keyword>
<reference evidence="19 20" key="1">
    <citation type="journal article" date="2011" name="Front. Microbiol.">
        <title>Genomic signatures of strain selection and enhancement in Bacillus atrophaeus var. globigii, a historical biowarfare simulant.</title>
        <authorList>
            <person name="Gibbons H.S."/>
            <person name="Broomall S.M."/>
            <person name="McNew L.A."/>
            <person name="Daligault H."/>
            <person name="Chapman C."/>
            <person name="Bruce D."/>
            <person name="Karavis M."/>
            <person name="Krepps M."/>
            <person name="McGregor P.A."/>
            <person name="Hong C."/>
            <person name="Park K.H."/>
            <person name="Akmal A."/>
            <person name="Feldman A."/>
            <person name="Lin J.S."/>
            <person name="Chang W.E."/>
            <person name="Higgs B.W."/>
            <person name="Demirev P."/>
            <person name="Lindquist J."/>
            <person name="Liem A."/>
            <person name="Fochler E."/>
            <person name="Read T.D."/>
            <person name="Tapia R."/>
            <person name="Johnson S."/>
            <person name="Bishop-Lilly K.A."/>
            <person name="Detter C."/>
            <person name="Han C."/>
            <person name="Sozhamannan S."/>
            <person name="Rosenzweig C.N."/>
            <person name="Skowronski E.W."/>
        </authorList>
    </citation>
    <scope>NUCLEOTIDE SEQUENCE [LARGE SCALE GENOMIC DNA]</scope>
    <source>
        <strain evidence="19 20">CC-PW-9</strain>
    </source>
</reference>
<dbReference type="InterPro" id="IPR027417">
    <property type="entry name" value="P-loop_NTPase"/>
</dbReference>
<evidence type="ECO:0000256" key="15">
    <source>
        <dbReference type="HAMAP-Rule" id="MF_01485"/>
    </source>
</evidence>
<dbReference type="Proteomes" id="UP000287996">
    <property type="component" value="Unassembled WGS sequence"/>
</dbReference>
<evidence type="ECO:0000259" key="18">
    <source>
        <dbReference type="PROSITE" id="PS51217"/>
    </source>
</evidence>
<comment type="subunit">
    <text evidence="15">Heterotrimer of RecB, RecC and RecD. All subunits contribute to DNA-binding. Interacts with RecA.</text>
</comment>
<evidence type="ECO:0000256" key="8">
    <source>
        <dbReference type="ARBA" id="ARBA00022840"/>
    </source>
</evidence>
<keyword evidence="5 15" id="KW-0378">Hydrolase</keyword>
<evidence type="ECO:0000256" key="14">
    <source>
        <dbReference type="ARBA" id="ARBA00048988"/>
    </source>
</evidence>
<dbReference type="Pfam" id="PF13361">
    <property type="entry name" value="UvrD_C"/>
    <property type="match status" value="1"/>
</dbReference>
<dbReference type="InterPro" id="IPR014016">
    <property type="entry name" value="UvrD-like_ATP-bd"/>
</dbReference>
<dbReference type="Gene3D" id="3.40.50.300">
    <property type="entry name" value="P-loop containing nucleotide triphosphate hydrolases"/>
    <property type="match status" value="2"/>
</dbReference>
<dbReference type="Gene3D" id="3.90.320.10">
    <property type="match status" value="1"/>
</dbReference>
<evidence type="ECO:0000256" key="11">
    <source>
        <dbReference type="ARBA" id="ARBA00023204"/>
    </source>
</evidence>
<evidence type="ECO:0000256" key="13">
    <source>
        <dbReference type="ARBA" id="ARBA00034617"/>
    </source>
</evidence>
<keyword evidence="10 15" id="KW-0238">DNA-binding</keyword>
<dbReference type="GO" id="GO:0016887">
    <property type="term" value="F:ATP hydrolysis activity"/>
    <property type="evidence" value="ECO:0007669"/>
    <property type="project" value="RHEA"/>
</dbReference>
<protein>
    <recommendedName>
        <fullName evidence="15">RecBCD enzyme subunit RecB</fullName>
        <ecNumber evidence="15">3.1.11.5</ecNumber>
        <ecNumber evidence="15">5.6.2.4</ecNumber>
    </recommendedName>
    <alternativeName>
        <fullName evidence="15">DNA 3'-5' helicase subunit RecB</fullName>
    </alternativeName>
    <alternativeName>
        <fullName evidence="15">Exonuclease V subunit RecB</fullName>
        <shortName evidence="15">ExoV subunit RecB</shortName>
    </alternativeName>
    <alternativeName>
        <fullName evidence="15">Helicase/nuclease RecBCD subunit RecB</fullName>
    </alternativeName>
</protein>
<comment type="catalytic activity">
    <reaction evidence="14 15">
        <text>ATP + H2O = ADP + phosphate + H(+)</text>
        <dbReference type="Rhea" id="RHEA:13065"/>
        <dbReference type="ChEBI" id="CHEBI:15377"/>
        <dbReference type="ChEBI" id="CHEBI:15378"/>
        <dbReference type="ChEBI" id="CHEBI:30616"/>
        <dbReference type="ChEBI" id="CHEBI:43474"/>
        <dbReference type="ChEBI" id="CHEBI:456216"/>
        <dbReference type="EC" id="5.6.2.4"/>
    </reaction>
</comment>
<comment type="domain">
    <text evidence="15">The C-terminal domain has nuclease activity and interacts with RecD. It interacts with RecA, facilitating its loading onto ssDNA.</text>
</comment>
<dbReference type="SUPFAM" id="SSF52980">
    <property type="entry name" value="Restriction endonuclease-like"/>
    <property type="match status" value="1"/>
</dbReference>
<dbReference type="OrthoDB" id="9810135at2"/>
<keyword evidence="12 15" id="KW-0413">Isomerase</keyword>
<keyword evidence="20" id="KW-1185">Reference proteome</keyword>
<dbReference type="Gene3D" id="1.10.3170.10">
    <property type="entry name" value="Recbcd, chain B, domain 2"/>
    <property type="match status" value="1"/>
</dbReference>
<evidence type="ECO:0000256" key="12">
    <source>
        <dbReference type="ARBA" id="ARBA00023235"/>
    </source>
</evidence>
<keyword evidence="4 15" id="KW-0227">DNA damage</keyword>
<dbReference type="InterPro" id="IPR011604">
    <property type="entry name" value="PDDEXK-like_dom_sf"/>
</dbReference>
<dbReference type="HAMAP" id="MF_01485">
    <property type="entry name" value="RecB"/>
    <property type="match status" value="1"/>
</dbReference>
<dbReference type="CDD" id="cd22352">
    <property type="entry name" value="RecB_C-like"/>
    <property type="match status" value="1"/>
</dbReference>
<name>A0A432ZT34_9GAMM</name>
<feature type="binding site" evidence="16">
    <location>
        <begin position="21"/>
        <end position="28"/>
    </location>
    <ligand>
        <name>ATP</name>
        <dbReference type="ChEBI" id="CHEBI:30616"/>
    </ligand>
</feature>
<dbReference type="AlphaFoldDB" id="A0A432ZT34"/>